<dbReference type="SUPFAM" id="SSF103473">
    <property type="entry name" value="MFS general substrate transporter"/>
    <property type="match status" value="1"/>
</dbReference>
<keyword evidence="5 8" id="KW-1133">Transmembrane helix</keyword>
<evidence type="ECO:0000259" key="9">
    <source>
        <dbReference type="PROSITE" id="PS50850"/>
    </source>
</evidence>
<dbReference type="InterPro" id="IPR020846">
    <property type="entry name" value="MFS_dom"/>
</dbReference>
<dbReference type="InterPro" id="IPR044772">
    <property type="entry name" value="NO3_transporter"/>
</dbReference>
<accession>B1KPK8</accession>
<dbReference type="RefSeq" id="WP_012324507.1">
    <property type="nucleotide sequence ID" value="NC_010506.1"/>
</dbReference>
<dbReference type="PROSITE" id="PS00216">
    <property type="entry name" value="SUGAR_TRANSPORT_1"/>
    <property type="match status" value="1"/>
</dbReference>
<dbReference type="GO" id="GO:0015113">
    <property type="term" value="F:nitrite transmembrane transporter activity"/>
    <property type="evidence" value="ECO:0007669"/>
    <property type="project" value="InterPro"/>
</dbReference>
<dbReference type="Pfam" id="PF07690">
    <property type="entry name" value="MFS_1"/>
    <property type="match status" value="2"/>
</dbReference>
<name>B1KPK8_SHEWM</name>
<protein>
    <recommendedName>
        <fullName evidence="8">Nitrate/nitrite transporter</fullName>
    </recommendedName>
</protein>
<dbReference type="InterPro" id="IPR011701">
    <property type="entry name" value="MFS"/>
</dbReference>
<dbReference type="KEGG" id="swd:Swoo_1877"/>
<dbReference type="EMBL" id="CP000961">
    <property type="protein sequence ID" value="ACA86161.1"/>
    <property type="molecule type" value="Genomic_DNA"/>
</dbReference>
<dbReference type="GO" id="GO:0042128">
    <property type="term" value="P:nitrate assimilation"/>
    <property type="evidence" value="ECO:0007669"/>
    <property type="project" value="UniProtKB-UniRule"/>
</dbReference>
<dbReference type="GO" id="GO:0015112">
    <property type="term" value="F:nitrate transmembrane transporter activity"/>
    <property type="evidence" value="ECO:0007669"/>
    <property type="project" value="UniProtKB-UniRule"/>
</dbReference>
<dbReference type="GO" id="GO:0005886">
    <property type="term" value="C:plasma membrane"/>
    <property type="evidence" value="ECO:0007669"/>
    <property type="project" value="UniProtKB-SubCell"/>
</dbReference>
<feature type="transmembrane region" description="Helical" evidence="8">
    <location>
        <begin position="146"/>
        <end position="166"/>
    </location>
</feature>
<gene>
    <name evidence="10" type="ordered locus">Swoo_1877</name>
</gene>
<comment type="subcellular location">
    <subcellularLocation>
        <location evidence="8">Cell membrane</location>
        <topology evidence="8">Multi-pass membrane protein</topology>
    </subcellularLocation>
    <subcellularLocation>
        <location evidence="1">Membrane</location>
        <topology evidence="1">Multi-pass membrane protein</topology>
    </subcellularLocation>
</comment>
<feature type="transmembrane region" description="Helical" evidence="8">
    <location>
        <begin position="256"/>
        <end position="275"/>
    </location>
</feature>
<feature type="transmembrane region" description="Helical" evidence="8">
    <location>
        <begin position="172"/>
        <end position="193"/>
    </location>
</feature>
<dbReference type="Gene3D" id="1.20.1250.20">
    <property type="entry name" value="MFS general substrate transporter like domains"/>
    <property type="match status" value="2"/>
</dbReference>
<dbReference type="CDD" id="cd17341">
    <property type="entry name" value="MFS_NRT2_like"/>
    <property type="match status" value="1"/>
</dbReference>
<evidence type="ECO:0000256" key="2">
    <source>
        <dbReference type="ARBA" id="ARBA00008432"/>
    </source>
</evidence>
<dbReference type="InterPro" id="IPR005829">
    <property type="entry name" value="Sugar_transporter_CS"/>
</dbReference>
<dbReference type="HOGENOM" id="CLU_024204_4_1_6"/>
<feature type="domain" description="Major facilitator superfamily (MFS) profile" evidence="9">
    <location>
        <begin position="17"/>
        <end position="471"/>
    </location>
</feature>
<dbReference type="AlphaFoldDB" id="B1KPK8"/>
<comment type="similarity">
    <text evidence="2 8">Belongs to the major facilitator superfamily. Nitrate/nitrite porter (TC 2.A.1.8) family.</text>
</comment>
<feature type="transmembrane region" description="Helical" evidence="8">
    <location>
        <begin position="356"/>
        <end position="375"/>
    </location>
</feature>
<dbReference type="PANTHER" id="PTHR23515">
    <property type="entry name" value="HIGH-AFFINITY NITRATE TRANSPORTER 2.3"/>
    <property type="match status" value="1"/>
</dbReference>
<evidence type="ECO:0000256" key="4">
    <source>
        <dbReference type="ARBA" id="ARBA00022692"/>
    </source>
</evidence>
<dbReference type="STRING" id="392500.Swoo_1877"/>
<proteinExistence type="inferred from homology"/>
<evidence type="ECO:0000256" key="1">
    <source>
        <dbReference type="ARBA" id="ARBA00004141"/>
    </source>
</evidence>
<comment type="caution">
    <text evidence="8">Lacks conserved residue(s) required for the propagation of feature annotation.</text>
</comment>
<feature type="transmembrane region" description="Helical" evidence="8">
    <location>
        <begin position="296"/>
        <end position="320"/>
    </location>
</feature>
<feature type="transmembrane region" description="Helical" evidence="8">
    <location>
        <begin position="82"/>
        <end position="101"/>
    </location>
</feature>
<feature type="transmembrane region" description="Helical" evidence="8">
    <location>
        <begin position="326"/>
        <end position="344"/>
    </location>
</feature>
<dbReference type="InterPro" id="IPR036259">
    <property type="entry name" value="MFS_trans_sf"/>
</dbReference>
<dbReference type="PROSITE" id="PS50850">
    <property type="entry name" value="MFS"/>
    <property type="match status" value="1"/>
</dbReference>
<reference evidence="10 11" key="1">
    <citation type="submission" date="2008-02" db="EMBL/GenBank/DDBJ databases">
        <title>Complete sequence of Shewanella woodyi ATCC 51908.</title>
        <authorList>
            <consortium name="US DOE Joint Genome Institute"/>
            <person name="Copeland A."/>
            <person name="Lucas S."/>
            <person name="Lapidus A."/>
            <person name="Glavina del Rio T."/>
            <person name="Dalin E."/>
            <person name="Tice H."/>
            <person name="Bruce D."/>
            <person name="Goodwin L."/>
            <person name="Pitluck S."/>
            <person name="Sims D."/>
            <person name="Brettin T."/>
            <person name="Detter J.C."/>
            <person name="Han C."/>
            <person name="Kuske C.R."/>
            <person name="Schmutz J."/>
            <person name="Larimer F."/>
            <person name="Land M."/>
            <person name="Hauser L."/>
            <person name="Kyrpides N."/>
            <person name="Lykidis A."/>
            <person name="Zhao J.-S."/>
            <person name="Richardson P."/>
        </authorList>
    </citation>
    <scope>NUCLEOTIDE SEQUENCE [LARGE SCALE GENOMIC DNA]</scope>
    <source>
        <strain evidence="11">ATCC 51908 / MS32</strain>
    </source>
</reference>
<keyword evidence="11" id="KW-1185">Reference proteome</keyword>
<sequence precursor="true">MKAEKFNLFSFSGKMKMMHMSWMAFFISFVVWFNAAPLMSVIADSLGLSKEQIKTLLILNVALTIPARIIIGMVTDKFGPRLTYSALLIVCSIPCFMFALGTSFEQLALARFLLGFIGAGFVIGIRMVSEWFPANELGTAEGIYGGWGNFGSAAAAFTLPAIALVFGGEDGWRYAIGATGGLSLLFGVIYFLNVSDTPKGSTYFKPKKAGALEVTSKADLVLLVVMKLPMYATLALLAWKLSPEGVKMFSQSSTELIYGLLILVLAIDLYLTYQVNKHLFDGPVPEFERYPFKQVAVLNVLYFSTFGSELAVVSMLPLFFAETFELGLAQAGMLASSYAFMNLLSRPGGGWISDRFGRKPTLMILTAGLALGYLGMAQINDQWSLPLAVLMVMTCSFFVQGGEGAVFAAVPLIKRRLTGQIAGMTGAYGNVGAVFFLTVYSMVSTQLFFYVIGASALFGLVSLLFLTEPKGHMTEVNEDGEVTMISVN</sequence>
<feature type="transmembrane region" description="Helical" evidence="8">
    <location>
        <begin position="214"/>
        <end position="236"/>
    </location>
</feature>
<keyword evidence="3 8" id="KW-0813">Transport</keyword>
<keyword evidence="6 8" id="KW-0534">Nitrate assimilation</keyword>
<keyword evidence="4 8" id="KW-0812">Transmembrane</keyword>
<evidence type="ECO:0000256" key="6">
    <source>
        <dbReference type="ARBA" id="ARBA00023063"/>
    </source>
</evidence>
<evidence type="ECO:0000313" key="10">
    <source>
        <dbReference type="EMBL" id="ACA86161.1"/>
    </source>
</evidence>
<feature type="transmembrane region" description="Helical" evidence="8">
    <location>
        <begin position="56"/>
        <end position="75"/>
    </location>
</feature>
<feature type="transmembrane region" description="Helical" evidence="8">
    <location>
        <begin position="107"/>
        <end position="125"/>
    </location>
</feature>
<evidence type="ECO:0000256" key="3">
    <source>
        <dbReference type="ARBA" id="ARBA00022448"/>
    </source>
</evidence>
<dbReference type="eggNOG" id="COG2223">
    <property type="taxonomic scope" value="Bacteria"/>
</dbReference>
<dbReference type="InterPro" id="IPR004737">
    <property type="entry name" value="NO3_transporter_NarK/NarU-like"/>
</dbReference>
<dbReference type="NCBIfam" id="TIGR00886">
    <property type="entry name" value="2A0108"/>
    <property type="match status" value="1"/>
</dbReference>
<dbReference type="Proteomes" id="UP000002168">
    <property type="component" value="Chromosome"/>
</dbReference>
<evidence type="ECO:0000256" key="7">
    <source>
        <dbReference type="ARBA" id="ARBA00023136"/>
    </source>
</evidence>
<evidence type="ECO:0000313" key="11">
    <source>
        <dbReference type="Proteomes" id="UP000002168"/>
    </source>
</evidence>
<feature type="transmembrane region" description="Helical" evidence="8">
    <location>
        <begin position="421"/>
        <end position="441"/>
    </location>
</feature>
<organism evidence="10 11">
    <name type="scientific">Shewanella woodyi (strain ATCC 51908 / MS32)</name>
    <dbReference type="NCBI Taxonomy" id="392500"/>
    <lineage>
        <taxon>Bacteria</taxon>
        <taxon>Pseudomonadati</taxon>
        <taxon>Pseudomonadota</taxon>
        <taxon>Gammaproteobacteria</taxon>
        <taxon>Alteromonadales</taxon>
        <taxon>Shewanellaceae</taxon>
        <taxon>Shewanella</taxon>
    </lineage>
</organism>
<evidence type="ECO:0000256" key="8">
    <source>
        <dbReference type="RuleBase" id="RU366033"/>
    </source>
</evidence>
<feature type="transmembrane region" description="Helical" evidence="8">
    <location>
        <begin position="447"/>
        <end position="466"/>
    </location>
</feature>
<keyword evidence="7 8" id="KW-0472">Membrane</keyword>
<feature type="transmembrane region" description="Helical" evidence="8">
    <location>
        <begin position="387"/>
        <end position="409"/>
    </location>
</feature>
<evidence type="ECO:0000256" key="5">
    <source>
        <dbReference type="ARBA" id="ARBA00022989"/>
    </source>
</evidence>
<keyword evidence="8" id="KW-1003">Cell membrane</keyword>